<dbReference type="EMBL" id="CM010722">
    <property type="protein sequence ID" value="RZC73502.1"/>
    <property type="molecule type" value="Genomic_DNA"/>
</dbReference>
<dbReference type="Pfam" id="PF03108">
    <property type="entry name" value="DBD_Tnp_Mut"/>
    <property type="match status" value="1"/>
</dbReference>
<gene>
    <name evidence="4" type="ORF">C5167_048985</name>
</gene>
<evidence type="ECO:0000256" key="1">
    <source>
        <dbReference type="SAM" id="MobiDB-lite"/>
    </source>
</evidence>
<dbReference type="Proteomes" id="UP000316621">
    <property type="component" value="Chromosome 8"/>
</dbReference>
<evidence type="ECO:0000259" key="2">
    <source>
        <dbReference type="Pfam" id="PF03108"/>
    </source>
</evidence>
<dbReference type="PANTHER" id="PTHR31973">
    <property type="entry name" value="POLYPROTEIN, PUTATIVE-RELATED"/>
    <property type="match status" value="1"/>
</dbReference>
<reference evidence="4 5" key="1">
    <citation type="journal article" date="2018" name="Science">
        <title>The opium poppy genome and morphinan production.</title>
        <authorList>
            <person name="Guo L."/>
            <person name="Winzer T."/>
            <person name="Yang X."/>
            <person name="Li Y."/>
            <person name="Ning Z."/>
            <person name="He Z."/>
            <person name="Teodor R."/>
            <person name="Lu Y."/>
            <person name="Bowser T.A."/>
            <person name="Graham I.A."/>
            <person name="Ye K."/>
        </authorList>
    </citation>
    <scope>NUCLEOTIDE SEQUENCE [LARGE SCALE GENOMIC DNA]</scope>
    <source>
        <strain evidence="5">cv. HN1</strain>
        <tissue evidence="4">Leaves</tissue>
    </source>
</reference>
<feature type="compositionally biased region" description="Low complexity" evidence="1">
    <location>
        <begin position="27"/>
        <end position="36"/>
    </location>
</feature>
<evidence type="ECO:0008006" key="6">
    <source>
        <dbReference type="Google" id="ProtNLM"/>
    </source>
</evidence>
<feature type="region of interest" description="Disordered" evidence="1">
    <location>
        <begin position="1"/>
        <end position="36"/>
    </location>
</feature>
<dbReference type="Pfam" id="PF10551">
    <property type="entry name" value="MULE"/>
    <property type="match status" value="1"/>
</dbReference>
<dbReference type="AlphaFoldDB" id="A0A4Y7KM83"/>
<feature type="compositionally biased region" description="Polar residues" evidence="1">
    <location>
        <begin position="799"/>
        <end position="812"/>
    </location>
</feature>
<keyword evidence="5" id="KW-1185">Reference proteome</keyword>
<feature type="compositionally biased region" description="Polar residues" evidence="1">
    <location>
        <begin position="865"/>
        <end position="886"/>
    </location>
</feature>
<evidence type="ECO:0000313" key="4">
    <source>
        <dbReference type="EMBL" id="RZC73502.1"/>
    </source>
</evidence>
<feature type="region of interest" description="Disordered" evidence="1">
    <location>
        <begin position="796"/>
        <end position="900"/>
    </location>
</feature>
<sequence>MSSSSSSSSFADTEHETDKPLQLVGHSFSSTSSVSSRSSSLESCLSFASYPNDDSFVDSSSPTLRIPFSWEQHPGVPKFSRCRTKNDPSLIVLPLPPAPGNSRKFNLESIFTVQKKTSFTNMNRDPFAAALMECSKEKEMDDSLMNAYWESGDNNKVVTSRSLSDRFGFIDRYVSCKRSCAVLESKVFVPRSSKSSYDRVRMTIIEDRDFWITDIGRIYKDMYFYDCKAGTSGDKFMAMIKERMVNEQVEWGFCCDTASASGMSCVTEVISQVKKKLVSKRVEVRRSPKLTKQDNNHVKKPDMRPTRLDFVHEEQDVPTQASVADNQEQGYEDDQVNLPNVHTYECHPDDRPEFLFKEHADEDAEEGEDEVKLKVKMKVKMKKHKKNFNQGGYYEEKNALVNETSHDLVPIYDVTQEDETKWQQDFGKHLKEQERLEMINEKIPEIEPGEISSGMAFGSIEAYRDHLREYSVLKHRDFKVKKGDRTRHYAYCVNKGSQGCEWKVNARLCPKEDTITVRECNMKHTCKNLNANHSRKCNAKFVSKYLLKTMDVGSPMDKAQHIAKKIISPKLQTDIPYWVANDARKLVLAELKGTFESSYTKAPQLVTAATSLNPNNIGHFSWTKEGEDNRFESVILAYDGQIKATGIDSQFGVYPICVMFTTSETEENWFLMLKELRKRIPDMDGLTFISDRMKGILESVKRLFPLANHRYCLRNPRLTYLLWQAAKAYKYKHWETGINIIHPHRLRDNEDLVSKERSLGPPVGSNPKKKGVRMECSVNEDEFCITAAPTKKMRKVLSAPNTASTTASNKSAEVSPLSKGKAASTTPSTYSAGSQKKGKTTAPSSSTAPKRKVTHPSTSSTPSSACYNQTYHGTVNISRQTINISEPPSERVRKPNSKYQ</sequence>
<dbReference type="PANTHER" id="PTHR31973:SF187">
    <property type="entry name" value="MUTATOR TRANSPOSASE MUDRA PROTEIN"/>
    <property type="match status" value="1"/>
</dbReference>
<feature type="domain" description="Transposase MuDR plant" evidence="2">
    <location>
        <begin position="453"/>
        <end position="516"/>
    </location>
</feature>
<protein>
    <recommendedName>
        <fullName evidence="6">Transposase MuDR plant domain-containing protein</fullName>
    </recommendedName>
</protein>
<proteinExistence type="predicted"/>
<dbReference type="InterPro" id="IPR018289">
    <property type="entry name" value="MULE_transposase_dom"/>
</dbReference>
<accession>A0A4Y7KM83</accession>
<name>A0A4Y7KM83_PAPSO</name>
<evidence type="ECO:0000313" key="5">
    <source>
        <dbReference type="Proteomes" id="UP000316621"/>
    </source>
</evidence>
<feature type="compositionally biased region" description="Polar residues" evidence="1">
    <location>
        <begin position="823"/>
        <end position="834"/>
    </location>
</feature>
<organism evidence="4 5">
    <name type="scientific">Papaver somniferum</name>
    <name type="common">Opium poppy</name>
    <dbReference type="NCBI Taxonomy" id="3469"/>
    <lineage>
        <taxon>Eukaryota</taxon>
        <taxon>Viridiplantae</taxon>
        <taxon>Streptophyta</taxon>
        <taxon>Embryophyta</taxon>
        <taxon>Tracheophyta</taxon>
        <taxon>Spermatophyta</taxon>
        <taxon>Magnoliopsida</taxon>
        <taxon>Ranunculales</taxon>
        <taxon>Papaveraceae</taxon>
        <taxon>Papaveroideae</taxon>
        <taxon>Papaver</taxon>
    </lineage>
</organism>
<dbReference type="Gramene" id="RZC73502">
    <property type="protein sequence ID" value="RZC73502"/>
    <property type="gene ID" value="C5167_048985"/>
</dbReference>
<evidence type="ECO:0000259" key="3">
    <source>
        <dbReference type="Pfam" id="PF10551"/>
    </source>
</evidence>
<dbReference type="InterPro" id="IPR004332">
    <property type="entry name" value="Transposase_MuDR"/>
</dbReference>
<feature type="domain" description="MULE transposase" evidence="3">
    <location>
        <begin position="643"/>
        <end position="714"/>
    </location>
</feature>